<dbReference type="InterPro" id="IPR002452">
    <property type="entry name" value="Alpha_tubulin"/>
</dbReference>
<dbReference type="AlphaFoldDB" id="A0A816GL16"/>
<sequence>IVRQCISIHGGQADVQIGNVCCKLFILDYGIQLDGQIPLNETIGRGDDSFNIFFIETHADQAHTGTYRQLFLRKRLITRKEDAEFYIKYRII</sequence>
<proteinExistence type="predicted"/>
<dbReference type="Proteomes" id="UP000663870">
    <property type="component" value="Unassembled WGS sequence"/>
</dbReference>
<accession>A0A816GL16</accession>
<keyword evidence="3" id="KW-1185">Reference proteome</keyword>
<dbReference type="GO" id="GO:0005200">
    <property type="term" value="F:structural constituent of cytoskeleton"/>
    <property type="evidence" value="ECO:0007669"/>
    <property type="project" value="InterPro"/>
</dbReference>
<dbReference type="EMBL" id="CAJNOL010016500">
    <property type="protein sequence ID" value="CAF1675426.1"/>
    <property type="molecule type" value="Genomic_DNA"/>
</dbReference>
<dbReference type="Proteomes" id="UP000663854">
    <property type="component" value="Unassembled WGS sequence"/>
</dbReference>
<feature type="non-terminal residue" evidence="2">
    <location>
        <position position="1"/>
    </location>
</feature>
<comment type="caution">
    <text evidence="2">The sequence shown here is derived from an EMBL/GenBank/DDBJ whole genome shotgun (WGS) entry which is preliminary data.</text>
</comment>
<name>A0A816GL16_9BILA</name>
<evidence type="ECO:0000313" key="1">
    <source>
        <dbReference type="EMBL" id="CAF1556727.1"/>
    </source>
</evidence>
<dbReference type="PRINTS" id="PR01162">
    <property type="entry name" value="ALPHATUBULIN"/>
</dbReference>
<dbReference type="EMBL" id="CAJNOH010014596">
    <property type="protein sequence ID" value="CAF1556727.1"/>
    <property type="molecule type" value="Genomic_DNA"/>
</dbReference>
<dbReference type="GO" id="GO:0005525">
    <property type="term" value="F:GTP binding"/>
    <property type="evidence" value="ECO:0007669"/>
    <property type="project" value="InterPro"/>
</dbReference>
<organism evidence="2 3">
    <name type="scientific">Rotaria sordida</name>
    <dbReference type="NCBI Taxonomy" id="392033"/>
    <lineage>
        <taxon>Eukaryota</taxon>
        <taxon>Metazoa</taxon>
        <taxon>Spiralia</taxon>
        <taxon>Gnathifera</taxon>
        <taxon>Rotifera</taxon>
        <taxon>Eurotatoria</taxon>
        <taxon>Bdelloidea</taxon>
        <taxon>Philodinida</taxon>
        <taxon>Philodinidae</taxon>
        <taxon>Rotaria</taxon>
    </lineage>
</organism>
<dbReference type="GO" id="GO:0007017">
    <property type="term" value="P:microtubule-based process"/>
    <property type="evidence" value="ECO:0007669"/>
    <property type="project" value="InterPro"/>
</dbReference>
<dbReference type="SUPFAM" id="SSF52490">
    <property type="entry name" value="Tubulin nucleotide-binding domain-like"/>
    <property type="match status" value="1"/>
</dbReference>
<protein>
    <submittedName>
        <fullName evidence="2">Uncharacterized protein</fullName>
    </submittedName>
</protein>
<evidence type="ECO:0000313" key="3">
    <source>
        <dbReference type="Proteomes" id="UP000663870"/>
    </source>
</evidence>
<gene>
    <name evidence="2" type="ORF">JXQ802_LOCUS58289</name>
    <name evidence="1" type="ORF">PYM288_LOCUS41670</name>
</gene>
<dbReference type="Gene3D" id="3.40.50.1440">
    <property type="entry name" value="Tubulin/FtsZ, GTPase domain"/>
    <property type="match status" value="1"/>
</dbReference>
<dbReference type="GO" id="GO:0005874">
    <property type="term" value="C:microtubule"/>
    <property type="evidence" value="ECO:0007669"/>
    <property type="project" value="InterPro"/>
</dbReference>
<reference evidence="2" key="1">
    <citation type="submission" date="2021-02" db="EMBL/GenBank/DDBJ databases">
        <authorList>
            <person name="Nowell W R."/>
        </authorList>
    </citation>
    <scope>NUCLEOTIDE SEQUENCE</scope>
</reference>
<evidence type="ECO:0000313" key="2">
    <source>
        <dbReference type="EMBL" id="CAF1675426.1"/>
    </source>
</evidence>
<dbReference type="InterPro" id="IPR036525">
    <property type="entry name" value="Tubulin/FtsZ_GTPase_sf"/>
</dbReference>